<accession>A0ABV8LFL3</accession>
<proteinExistence type="predicted"/>
<protein>
    <submittedName>
        <fullName evidence="2">Glycosyltransferase family 39 protein</fullName>
    </submittedName>
</protein>
<sequence length="507" mass="54536">MPPVWRRPALVAFVLGLLGVGFRVWLTARDAPLTNSDEATIGLAALHIWRGEDFPVYFYGQHYMGTIEAYLAAPFVGLLGPTTLALRLPTLALFALFLPLMYALVRRVYSPWLATATVGLLALGSDRIVKNQLIAGGGYPETSPMLVALLLGVLAVSRSEKPRPWLTGGIGLLAGLIVWNHLLPLPYLAAAAVLLLVFARRHLATRAGWTLAGGLLLGAFPLIWHDLHNTFSKSFLAVFWHLQTTGTDPSASERLYGGGLIGVPLGTGLCAPSHCAGWQLWWGPAYAALLVIAAVLAYRSPRTPESGMRLALAVAALITVVSYARNSSAGDSPIESARYLSCLLISTPAWLEPLWRGIAAIARPNWQRLAAGVPLAAGVAMALYATVTLAVHVPVYADAAANQPKVIAALAAHDQTRVYADYWTCNWISYQTGEERICAVVGDDLTEGLNRYHPFWDEVGAARVVTYLAPIGSPLDTTLAAAFPDRPVETAANYHLYLPAGGLPNRR</sequence>
<evidence type="ECO:0000256" key="1">
    <source>
        <dbReference type="SAM" id="Phobius"/>
    </source>
</evidence>
<keyword evidence="3" id="KW-1185">Reference proteome</keyword>
<dbReference type="EMBL" id="JBHSAY010000003">
    <property type="protein sequence ID" value="MFC4129706.1"/>
    <property type="molecule type" value="Genomic_DNA"/>
</dbReference>
<feature type="transmembrane region" description="Helical" evidence="1">
    <location>
        <begin position="281"/>
        <end position="298"/>
    </location>
</feature>
<dbReference type="Proteomes" id="UP001595816">
    <property type="component" value="Unassembled WGS sequence"/>
</dbReference>
<feature type="transmembrane region" description="Helical" evidence="1">
    <location>
        <begin position="133"/>
        <end position="156"/>
    </location>
</feature>
<feature type="transmembrane region" description="Helical" evidence="1">
    <location>
        <begin position="176"/>
        <end position="199"/>
    </location>
</feature>
<keyword evidence="1" id="KW-0812">Transmembrane</keyword>
<comment type="caution">
    <text evidence="2">The sequence shown here is derived from an EMBL/GenBank/DDBJ whole genome shotgun (WGS) entry which is preliminary data.</text>
</comment>
<reference evidence="3" key="1">
    <citation type="journal article" date="2019" name="Int. J. Syst. Evol. Microbiol.">
        <title>The Global Catalogue of Microorganisms (GCM) 10K type strain sequencing project: providing services to taxonomists for standard genome sequencing and annotation.</title>
        <authorList>
            <consortium name="The Broad Institute Genomics Platform"/>
            <consortium name="The Broad Institute Genome Sequencing Center for Infectious Disease"/>
            <person name="Wu L."/>
            <person name="Ma J."/>
        </authorList>
    </citation>
    <scope>NUCLEOTIDE SEQUENCE [LARGE SCALE GENOMIC DNA]</scope>
    <source>
        <strain evidence="3">CGMCC 4.7289</strain>
    </source>
</reference>
<feature type="transmembrane region" description="Helical" evidence="1">
    <location>
        <begin position="84"/>
        <end position="105"/>
    </location>
</feature>
<feature type="transmembrane region" description="Helical" evidence="1">
    <location>
        <begin position="375"/>
        <end position="397"/>
    </location>
</feature>
<name>A0ABV8LFL3_9ACTN</name>
<keyword evidence="1" id="KW-0472">Membrane</keyword>
<keyword evidence="1" id="KW-1133">Transmembrane helix</keyword>
<evidence type="ECO:0000313" key="2">
    <source>
        <dbReference type="EMBL" id="MFC4129706.1"/>
    </source>
</evidence>
<dbReference type="RefSeq" id="WP_253759890.1">
    <property type="nucleotide sequence ID" value="NZ_JAMZDZ010000001.1"/>
</dbReference>
<evidence type="ECO:0000313" key="3">
    <source>
        <dbReference type="Proteomes" id="UP001595816"/>
    </source>
</evidence>
<feature type="transmembrane region" description="Helical" evidence="1">
    <location>
        <begin position="206"/>
        <end position="224"/>
    </location>
</feature>
<organism evidence="2 3">
    <name type="scientific">Hamadaea flava</name>
    <dbReference type="NCBI Taxonomy" id="1742688"/>
    <lineage>
        <taxon>Bacteria</taxon>
        <taxon>Bacillati</taxon>
        <taxon>Actinomycetota</taxon>
        <taxon>Actinomycetes</taxon>
        <taxon>Micromonosporales</taxon>
        <taxon>Micromonosporaceae</taxon>
        <taxon>Hamadaea</taxon>
    </lineage>
</organism>
<gene>
    <name evidence="2" type="ORF">ACFOZ4_03715</name>
</gene>